<evidence type="ECO:0000313" key="6">
    <source>
        <dbReference type="EMBL" id="TPE50131.1"/>
    </source>
</evidence>
<evidence type="ECO:0000259" key="5">
    <source>
        <dbReference type="Pfam" id="PF00884"/>
    </source>
</evidence>
<keyword evidence="3" id="KW-0378">Hydrolase</keyword>
<accession>A0A501WSY9</accession>
<evidence type="ECO:0000256" key="3">
    <source>
        <dbReference type="ARBA" id="ARBA00022801"/>
    </source>
</evidence>
<dbReference type="InterPro" id="IPR000917">
    <property type="entry name" value="Sulfatase_N"/>
</dbReference>
<dbReference type="InterPro" id="IPR050738">
    <property type="entry name" value="Sulfatase"/>
</dbReference>
<comment type="similarity">
    <text evidence="1">Belongs to the sulfatase family.</text>
</comment>
<gene>
    <name evidence="6" type="ORF">FJM51_12110</name>
</gene>
<sequence>MPPIRPAQFSAPIKAPEGAPNVLLVLLDDVGFGQFDVTGGGVPSPAMDELAREGELYTRFHTTALCSPTRAALLTGRNHNVAGTGVITELATGYDGYTGIIPKDTATVSEILRQNGYATAWIGKNHNTPIYETSAVGPYDHWPNGLGLDYFYGFMAGDTNQIRPFLFENQTPLGTPTAPDYYLSVDLADQTIDWPRSLEAIEPDKPLYRGTDSRQRFAPVTPPV</sequence>
<name>A0A501WSY9_9RHOB</name>
<dbReference type="PANTHER" id="PTHR42693:SF43">
    <property type="entry name" value="BLL2667 PROTEIN"/>
    <property type="match status" value="1"/>
</dbReference>
<evidence type="ECO:0000256" key="2">
    <source>
        <dbReference type="ARBA" id="ARBA00022723"/>
    </source>
</evidence>
<organism evidence="6 7">
    <name type="scientific">Amaricoccus solimangrovi</name>
    <dbReference type="NCBI Taxonomy" id="2589815"/>
    <lineage>
        <taxon>Bacteria</taxon>
        <taxon>Pseudomonadati</taxon>
        <taxon>Pseudomonadota</taxon>
        <taxon>Alphaproteobacteria</taxon>
        <taxon>Rhodobacterales</taxon>
        <taxon>Paracoccaceae</taxon>
        <taxon>Amaricoccus</taxon>
    </lineage>
</organism>
<dbReference type="PANTHER" id="PTHR42693">
    <property type="entry name" value="ARYLSULFATASE FAMILY MEMBER"/>
    <property type="match status" value="1"/>
</dbReference>
<keyword evidence="7" id="KW-1185">Reference proteome</keyword>
<dbReference type="SUPFAM" id="SSF53649">
    <property type="entry name" value="Alkaline phosphatase-like"/>
    <property type="match status" value="1"/>
</dbReference>
<protein>
    <recommendedName>
        <fullName evidence="5">Sulfatase N-terminal domain-containing protein</fullName>
    </recommendedName>
</protein>
<dbReference type="OrthoDB" id="9803751at2"/>
<dbReference type="InterPro" id="IPR017850">
    <property type="entry name" value="Alkaline_phosphatase_core_sf"/>
</dbReference>
<proteinExistence type="inferred from homology"/>
<dbReference type="GO" id="GO:0016787">
    <property type="term" value="F:hydrolase activity"/>
    <property type="evidence" value="ECO:0007669"/>
    <property type="project" value="UniProtKB-KW"/>
</dbReference>
<keyword evidence="2" id="KW-0479">Metal-binding</keyword>
<dbReference type="Pfam" id="PF00884">
    <property type="entry name" value="Sulfatase"/>
    <property type="match status" value="1"/>
</dbReference>
<feature type="domain" description="Sulfatase N-terminal" evidence="5">
    <location>
        <begin position="20"/>
        <end position="194"/>
    </location>
</feature>
<evidence type="ECO:0000256" key="1">
    <source>
        <dbReference type="ARBA" id="ARBA00008779"/>
    </source>
</evidence>
<comment type="caution">
    <text evidence="6">The sequence shown here is derived from an EMBL/GenBank/DDBJ whole genome shotgun (WGS) entry which is preliminary data.</text>
</comment>
<dbReference type="AlphaFoldDB" id="A0A501WSY9"/>
<dbReference type="EMBL" id="VFRP01000011">
    <property type="protein sequence ID" value="TPE50131.1"/>
    <property type="molecule type" value="Genomic_DNA"/>
</dbReference>
<dbReference type="Gene3D" id="3.40.720.10">
    <property type="entry name" value="Alkaline Phosphatase, subunit A"/>
    <property type="match status" value="1"/>
</dbReference>
<dbReference type="RefSeq" id="WP_140454415.1">
    <property type="nucleotide sequence ID" value="NZ_VFRP01000011.1"/>
</dbReference>
<dbReference type="GO" id="GO:0046872">
    <property type="term" value="F:metal ion binding"/>
    <property type="evidence" value="ECO:0007669"/>
    <property type="project" value="UniProtKB-KW"/>
</dbReference>
<dbReference type="Proteomes" id="UP000319255">
    <property type="component" value="Unassembled WGS sequence"/>
</dbReference>
<keyword evidence="4" id="KW-0106">Calcium</keyword>
<dbReference type="PROSITE" id="PS00523">
    <property type="entry name" value="SULFATASE_1"/>
    <property type="match status" value="1"/>
</dbReference>
<dbReference type="InterPro" id="IPR024607">
    <property type="entry name" value="Sulfatase_CS"/>
</dbReference>
<evidence type="ECO:0000256" key="4">
    <source>
        <dbReference type="ARBA" id="ARBA00022837"/>
    </source>
</evidence>
<reference evidence="6 7" key="1">
    <citation type="submission" date="2019-06" db="EMBL/GenBank/DDBJ databases">
        <title>A novel bacterium of genus Amaricoccus, isolated from marine sediment.</title>
        <authorList>
            <person name="Huang H."/>
            <person name="Mo K."/>
            <person name="Hu Y."/>
        </authorList>
    </citation>
    <scope>NUCLEOTIDE SEQUENCE [LARGE SCALE GENOMIC DNA]</scope>
    <source>
        <strain evidence="6 7">HB172011</strain>
    </source>
</reference>
<evidence type="ECO:0000313" key="7">
    <source>
        <dbReference type="Proteomes" id="UP000319255"/>
    </source>
</evidence>